<feature type="transmembrane region" description="Helical" evidence="2">
    <location>
        <begin position="191"/>
        <end position="213"/>
    </location>
</feature>
<organism evidence="3 4">
    <name type="scientific">Plakobranchus ocellatus</name>
    <dbReference type="NCBI Taxonomy" id="259542"/>
    <lineage>
        <taxon>Eukaryota</taxon>
        <taxon>Metazoa</taxon>
        <taxon>Spiralia</taxon>
        <taxon>Lophotrochozoa</taxon>
        <taxon>Mollusca</taxon>
        <taxon>Gastropoda</taxon>
        <taxon>Heterobranchia</taxon>
        <taxon>Euthyneura</taxon>
        <taxon>Panpulmonata</taxon>
        <taxon>Sacoglossa</taxon>
        <taxon>Placobranchoidea</taxon>
        <taxon>Plakobranchidae</taxon>
        <taxon>Plakobranchus</taxon>
    </lineage>
</organism>
<dbReference type="EMBL" id="BLXT01008083">
    <property type="protein sequence ID" value="GFO45868.1"/>
    <property type="molecule type" value="Genomic_DNA"/>
</dbReference>
<dbReference type="Proteomes" id="UP000735302">
    <property type="component" value="Unassembled WGS sequence"/>
</dbReference>
<evidence type="ECO:0000256" key="2">
    <source>
        <dbReference type="SAM" id="Phobius"/>
    </source>
</evidence>
<comment type="caution">
    <text evidence="3">The sequence shown here is derived from an EMBL/GenBank/DDBJ whole genome shotgun (WGS) entry which is preliminary data.</text>
</comment>
<sequence>MFMILLSPAAKAPRKSDTPTTSSTSSRAKPKRYDAGKPAAKQMVSVYFKTPIMAKGGVGGTVDSEFTLVSAGALLSLVRALAPASEPDGGPETSTSENIHPLLKNEFVHSFGHQSDQINGDLVECCSSLLLLEGIALLHNPDYLLRPYLLDSLTTVQGRRFDACVNGTLYLCPTANHVYAKRILPMDWLHFLIILIFGTAAIDVFICVVSFIASGQPRKKILFSYPLACCVSAGASGYTGEQVLAIRDGQCVSQNSSWGINSKTCFPEMFNSIYQEYGRVTLILLLSLIALQSLQTIFTIFVLIKPGEQKRESSKSKTDALSRRLTVRIMED</sequence>
<dbReference type="AlphaFoldDB" id="A0AAV4DNI6"/>
<evidence type="ECO:0000313" key="4">
    <source>
        <dbReference type="Proteomes" id="UP000735302"/>
    </source>
</evidence>
<feature type="compositionally biased region" description="Low complexity" evidence="1">
    <location>
        <begin position="18"/>
        <end position="27"/>
    </location>
</feature>
<name>A0AAV4DNI6_9GAST</name>
<protein>
    <recommendedName>
        <fullName evidence="5">G-protein coupled receptors family 1 profile domain-containing protein</fullName>
    </recommendedName>
</protein>
<keyword evidence="2" id="KW-0472">Membrane</keyword>
<keyword evidence="2" id="KW-1133">Transmembrane helix</keyword>
<evidence type="ECO:0008006" key="5">
    <source>
        <dbReference type="Google" id="ProtNLM"/>
    </source>
</evidence>
<gene>
    <name evidence="3" type="ORF">PoB_007237300</name>
</gene>
<accession>A0AAV4DNI6</accession>
<feature type="region of interest" description="Disordered" evidence="1">
    <location>
        <begin position="1"/>
        <end position="37"/>
    </location>
</feature>
<proteinExistence type="predicted"/>
<reference evidence="3 4" key="1">
    <citation type="journal article" date="2021" name="Elife">
        <title>Chloroplast acquisition without the gene transfer in kleptoplastic sea slugs, Plakobranchus ocellatus.</title>
        <authorList>
            <person name="Maeda T."/>
            <person name="Takahashi S."/>
            <person name="Yoshida T."/>
            <person name="Shimamura S."/>
            <person name="Takaki Y."/>
            <person name="Nagai Y."/>
            <person name="Toyoda A."/>
            <person name="Suzuki Y."/>
            <person name="Arimoto A."/>
            <person name="Ishii H."/>
            <person name="Satoh N."/>
            <person name="Nishiyama T."/>
            <person name="Hasebe M."/>
            <person name="Maruyama T."/>
            <person name="Minagawa J."/>
            <person name="Obokata J."/>
            <person name="Shigenobu S."/>
        </authorList>
    </citation>
    <scope>NUCLEOTIDE SEQUENCE [LARGE SCALE GENOMIC DNA]</scope>
</reference>
<keyword evidence="4" id="KW-1185">Reference proteome</keyword>
<keyword evidence="2" id="KW-0812">Transmembrane</keyword>
<feature type="transmembrane region" description="Helical" evidence="2">
    <location>
        <begin position="280"/>
        <end position="304"/>
    </location>
</feature>
<evidence type="ECO:0000256" key="1">
    <source>
        <dbReference type="SAM" id="MobiDB-lite"/>
    </source>
</evidence>
<evidence type="ECO:0000313" key="3">
    <source>
        <dbReference type="EMBL" id="GFO45868.1"/>
    </source>
</evidence>